<dbReference type="PANTHER" id="PTHR42791:SF4">
    <property type="entry name" value="ACETYLTRANSFERASE, GNAT FAMILY FAMILY (AFU_ORTHOLOGUE AFUA_4G09540)-RELATED"/>
    <property type="match status" value="1"/>
</dbReference>
<dbReference type="SUPFAM" id="SSF55729">
    <property type="entry name" value="Acyl-CoA N-acyltransferases (Nat)"/>
    <property type="match status" value="1"/>
</dbReference>
<dbReference type="InterPro" id="IPR000182">
    <property type="entry name" value="GNAT_dom"/>
</dbReference>
<evidence type="ECO:0000313" key="3">
    <source>
        <dbReference type="Proteomes" id="UP000606974"/>
    </source>
</evidence>
<dbReference type="Gene3D" id="3.40.630.30">
    <property type="match status" value="1"/>
</dbReference>
<reference evidence="2" key="1">
    <citation type="submission" date="2020-02" db="EMBL/GenBank/DDBJ databases">
        <authorList>
            <person name="Palmer J.M."/>
        </authorList>
    </citation>
    <scope>NUCLEOTIDE SEQUENCE</scope>
    <source>
        <strain evidence="2">EPUS1.4</strain>
        <tissue evidence="2">Thallus</tissue>
    </source>
</reference>
<feature type="domain" description="N-acetyltransferase" evidence="1">
    <location>
        <begin position="151"/>
        <end position="218"/>
    </location>
</feature>
<accession>A0A8H7AMY9</accession>
<sequence>MPVEITPIKHEDIPGAARCIQNAFSSDPYFKWAFDPSNYNKNRNISSLTLRCEWGIQNALFYVAKDSDSQEPSRVLGVSMWLPPKSANEPESWSSLLGSYLLWFKQGLLNVQHRGRGGLIYRRYQIWKRSQAEAQREIWTDPNGYYFCNIVVVHPEEQGKGLGRKLMEIVTDQADKEGRRCYLESSREEPNVEIYGKMGFKVLRNMTCEDNGEKCDLYCMVREPLQGDRQ</sequence>
<name>A0A8H7AMY9_9EURO</name>
<comment type="caution">
    <text evidence="2">The sequence shown here is derived from an EMBL/GenBank/DDBJ whole genome shotgun (WGS) entry which is preliminary data.</text>
</comment>
<dbReference type="Pfam" id="PF13508">
    <property type="entry name" value="Acetyltransf_7"/>
    <property type="match status" value="1"/>
</dbReference>
<dbReference type="GO" id="GO:0016747">
    <property type="term" value="F:acyltransferase activity, transferring groups other than amino-acyl groups"/>
    <property type="evidence" value="ECO:0007669"/>
    <property type="project" value="InterPro"/>
</dbReference>
<dbReference type="EMBL" id="JAACFV010000031">
    <property type="protein sequence ID" value="KAF7510364.1"/>
    <property type="molecule type" value="Genomic_DNA"/>
</dbReference>
<dbReference type="PANTHER" id="PTHR42791">
    <property type="entry name" value="GNAT FAMILY ACETYLTRANSFERASE"/>
    <property type="match status" value="1"/>
</dbReference>
<dbReference type="InterPro" id="IPR016181">
    <property type="entry name" value="Acyl_CoA_acyltransferase"/>
</dbReference>
<organism evidence="2 3">
    <name type="scientific">Endocarpon pusillum</name>
    <dbReference type="NCBI Taxonomy" id="364733"/>
    <lineage>
        <taxon>Eukaryota</taxon>
        <taxon>Fungi</taxon>
        <taxon>Dikarya</taxon>
        <taxon>Ascomycota</taxon>
        <taxon>Pezizomycotina</taxon>
        <taxon>Eurotiomycetes</taxon>
        <taxon>Chaetothyriomycetidae</taxon>
        <taxon>Verrucariales</taxon>
        <taxon>Verrucariaceae</taxon>
        <taxon>Endocarpon</taxon>
    </lineage>
</organism>
<keyword evidence="3" id="KW-1185">Reference proteome</keyword>
<evidence type="ECO:0000313" key="2">
    <source>
        <dbReference type="EMBL" id="KAF7510364.1"/>
    </source>
</evidence>
<dbReference type="PROSITE" id="PS51186">
    <property type="entry name" value="GNAT"/>
    <property type="match status" value="1"/>
</dbReference>
<dbReference type="OrthoDB" id="512662at2759"/>
<dbReference type="AlphaFoldDB" id="A0A8H7AMY9"/>
<dbReference type="InterPro" id="IPR052523">
    <property type="entry name" value="Trichothecene_AcTrans"/>
</dbReference>
<dbReference type="Proteomes" id="UP000606974">
    <property type="component" value="Unassembled WGS sequence"/>
</dbReference>
<evidence type="ECO:0000259" key="1">
    <source>
        <dbReference type="PROSITE" id="PS51186"/>
    </source>
</evidence>
<dbReference type="CDD" id="cd04301">
    <property type="entry name" value="NAT_SF"/>
    <property type="match status" value="1"/>
</dbReference>
<gene>
    <name evidence="2" type="ORF">GJ744_006860</name>
</gene>
<proteinExistence type="predicted"/>
<protein>
    <recommendedName>
        <fullName evidence="1">N-acetyltransferase domain-containing protein</fullName>
    </recommendedName>
</protein>